<feature type="compositionally biased region" description="Polar residues" evidence="1">
    <location>
        <begin position="19"/>
        <end position="28"/>
    </location>
</feature>
<gene>
    <name evidence="2" type="ORF">SLS53_006392</name>
</gene>
<protein>
    <submittedName>
        <fullName evidence="2">Uncharacterized protein</fullName>
    </submittedName>
</protein>
<dbReference type="EMBL" id="JAJSPL020000028">
    <property type="protein sequence ID" value="KAK7737772.1"/>
    <property type="molecule type" value="Genomic_DNA"/>
</dbReference>
<evidence type="ECO:0000256" key="1">
    <source>
        <dbReference type="SAM" id="MobiDB-lite"/>
    </source>
</evidence>
<name>A0AAN9YE26_9PEZI</name>
<dbReference type="Proteomes" id="UP001320245">
    <property type="component" value="Unassembled WGS sequence"/>
</dbReference>
<proteinExistence type="predicted"/>
<feature type="compositionally biased region" description="Polar residues" evidence="1">
    <location>
        <begin position="58"/>
        <end position="73"/>
    </location>
</feature>
<sequence>MLRTLSSTSKRHVRKIVSSGENNGSTTAPRMDEPPEESLPGRFIRPEERSIGDVLNKGQKNSLTRPSTASVGE</sequence>
<reference evidence="2 3" key="1">
    <citation type="journal article" date="2023" name="PLoS ONE">
        <title>Cytospora paraplurivora sp. nov. isolated from orchards with fruit tree decline syndrome in Ontario, Canada.</title>
        <authorList>
            <person name="Ilyukhin E."/>
            <person name="Nguyen H.D.T."/>
            <person name="Castle A.J."/>
            <person name="Ellouze W."/>
        </authorList>
    </citation>
    <scope>NUCLEOTIDE SEQUENCE [LARGE SCALE GENOMIC DNA]</scope>
    <source>
        <strain evidence="2 3">FDS-564</strain>
    </source>
</reference>
<comment type="caution">
    <text evidence="2">The sequence shown here is derived from an EMBL/GenBank/DDBJ whole genome shotgun (WGS) entry which is preliminary data.</text>
</comment>
<evidence type="ECO:0000313" key="3">
    <source>
        <dbReference type="Proteomes" id="UP001320245"/>
    </source>
</evidence>
<feature type="region of interest" description="Disordered" evidence="1">
    <location>
        <begin position="1"/>
        <end position="73"/>
    </location>
</feature>
<evidence type="ECO:0000313" key="2">
    <source>
        <dbReference type="EMBL" id="KAK7737772.1"/>
    </source>
</evidence>
<keyword evidence="3" id="KW-1185">Reference proteome</keyword>
<dbReference type="AlphaFoldDB" id="A0AAN9YE26"/>
<accession>A0AAN9YE26</accession>
<organism evidence="2 3">
    <name type="scientific">Cytospora paraplurivora</name>
    <dbReference type="NCBI Taxonomy" id="2898453"/>
    <lineage>
        <taxon>Eukaryota</taxon>
        <taxon>Fungi</taxon>
        <taxon>Dikarya</taxon>
        <taxon>Ascomycota</taxon>
        <taxon>Pezizomycotina</taxon>
        <taxon>Sordariomycetes</taxon>
        <taxon>Sordariomycetidae</taxon>
        <taxon>Diaporthales</taxon>
        <taxon>Cytosporaceae</taxon>
        <taxon>Cytospora</taxon>
    </lineage>
</organism>